<dbReference type="EMBL" id="CAXHTB010000006">
    <property type="protein sequence ID" value="CAL0308044.1"/>
    <property type="molecule type" value="Genomic_DNA"/>
</dbReference>
<evidence type="ECO:0000313" key="3">
    <source>
        <dbReference type="Proteomes" id="UP001497480"/>
    </source>
</evidence>
<comment type="caution">
    <text evidence="2">The sequence shown here is derived from an EMBL/GenBank/DDBJ whole genome shotgun (WGS) entry which is preliminary data.</text>
</comment>
<organism evidence="2 3">
    <name type="scientific">Lupinus luteus</name>
    <name type="common">European yellow lupine</name>
    <dbReference type="NCBI Taxonomy" id="3873"/>
    <lineage>
        <taxon>Eukaryota</taxon>
        <taxon>Viridiplantae</taxon>
        <taxon>Streptophyta</taxon>
        <taxon>Embryophyta</taxon>
        <taxon>Tracheophyta</taxon>
        <taxon>Spermatophyta</taxon>
        <taxon>Magnoliopsida</taxon>
        <taxon>eudicotyledons</taxon>
        <taxon>Gunneridae</taxon>
        <taxon>Pentapetalae</taxon>
        <taxon>rosids</taxon>
        <taxon>fabids</taxon>
        <taxon>Fabales</taxon>
        <taxon>Fabaceae</taxon>
        <taxon>Papilionoideae</taxon>
        <taxon>50 kb inversion clade</taxon>
        <taxon>genistoids sensu lato</taxon>
        <taxon>core genistoids</taxon>
        <taxon>Genisteae</taxon>
        <taxon>Lupinus</taxon>
    </lineage>
</organism>
<dbReference type="AlphaFoldDB" id="A0AAV1WFC6"/>
<dbReference type="Proteomes" id="UP001497480">
    <property type="component" value="Unassembled WGS sequence"/>
</dbReference>
<keyword evidence="3" id="KW-1185">Reference proteome</keyword>
<evidence type="ECO:0000256" key="1">
    <source>
        <dbReference type="SAM" id="MobiDB-lite"/>
    </source>
</evidence>
<protein>
    <submittedName>
        <fullName evidence="2">Uncharacterized protein</fullName>
    </submittedName>
</protein>
<gene>
    <name evidence="2" type="ORF">LLUT_LOCUS9104</name>
</gene>
<name>A0AAV1WFC6_LUPLU</name>
<feature type="region of interest" description="Disordered" evidence="1">
    <location>
        <begin position="31"/>
        <end position="53"/>
    </location>
</feature>
<accession>A0AAV1WFC6</accession>
<proteinExistence type="predicted"/>
<evidence type="ECO:0000313" key="2">
    <source>
        <dbReference type="EMBL" id="CAL0308044.1"/>
    </source>
</evidence>
<reference evidence="2 3" key="1">
    <citation type="submission" date="2024-03" db="EMBL/GenBank/DDBJ databases">
        <authorList>
            <person name="Martinez-Hernandez J."/>
        </authorList>
    </citation>
    <scope>NUCLEOTIDE SEQUENCE [LARGE SCALE GENOMIC DNA]</scope>
</reference>
<sequence length="112" mass="13006">MKRVQVIRNNVTRDHQPVQGARSRTRVSTVYYVHPPSPPKTRRYVSPPSRPRSSTILRLPRVLQFSTRSHRITPSTGQFWLVFGCIRLLEKRCCNQYADTVSMWGNGLKLLN</sequence>